<protein>
    <submittedName>
        <fullName evidence="2">YbaN family protein</fullName>
    </submittedName>
</protein>
<organism evidence="2 3">
    <name type="scientific">Candidatus Limisoma faecipullorum</name>
    <dbReference type="NCBI Taxonomy" id="2840854"/>
    <lineage>
        <taxon>Bacteria</taxon>
        <taxon>Pseudomonadati</taxon>
        <taxon>Bacteroidota</taxon>
        <taxon>Bacteroidia</taxon>
        <taxon>Bacteroidales</taxon>
        <taxon>Candidatus Limisoma</taxon>
    </lineage>
</organism>
<accession>A0A9D9ISS1</accession>
<dbReference type="Proteomes" id="UP000823598">
    <property type="component" value="Unassembled WGS sequence"/>
</dbReference>
<keyword evidence="1" id="KW-1133">Transmembrane helix</keyword>
<dbReference type="AlphaFoldDB" id="A0A9D9ISS1"/>
<keyword evidence="1" id="KW-0472">Membrane</keyword>
<dbReference type="EMBL" id="JADIMC010000097">
    <property type="protein sequence ID" value="MBO8476983.1"/>
    <property type="molecule type" value="Genomic_DNA"/>
</dbReference>
<dbReference type="PIRSF" id="PIRSF016789">
    <property type="entry name" value="DUF454"/>
    <property type="match status" value="1"/>
</dbReference>
<reference evidence="2" key="1">
    <citation type="submission" date="2020-10" db="EMBL/GenBank/DDBJ databases">
        <authorList>
            <person name="Gilroy R."/>
        </authorList>
    </citation>
    <scope>NUCLEOTIDE SEQUENCE</scope>
    <source>
        <strain evidence="2">6919</strain>
    </source>
</reference>
<reference evidence="2" key="2">
    <citation type="journal article" date="2021" name="PeerJ">
        <title>Extensive microbial diversity within the chicken gut microbiome revealed by metagenomics and culture.</title>
        <authorList>
            <person name="Gilroy R."/>
            <person name="Ravi A."/>
            <person name="Getino M."/>
            <person name="Pursley I."/>
            <person name="Horton D.L."/>
            <person name="Alikhan N.F."/>
            <person name="Baker D."/>
            <person name="Gharbi K."/>
            <person name="Hall N."/>
            <person name="Watson M."/>
            <person name="Adriaenssens E.M."/>
            <person name="Foster-Nyarko E."/>
            <person name="Jarju S."/>
            <person name="Secka A."/>
            <person name="Antonio M."/>
            <person name="Oren A."/>
            <person name="Chaudhuri R.R."/>
            <person name="La Ragione R."/>
            <person name="Hildebrand F."/>
            <person name="Pallen M.J."/>
        </authorList>
    </citation>
    <scope>NUCLEOTIDE SEQUENCE</scope>
    <source>
        <strain evidence="2">6919</strain>
    </source>
</reference>
<sequence>MRYLCITLGTIFVILGAIGLLIPLLPTTPFLLLAAALYIRSSEKLYLWLINQRMLGPYIRIFMETKAIPLRGKIVSTTMMWCAMGYCIIIVQPLWLKITIAITAIGVTAYILSFKTLKSNKNQNG</sequence>
<dbReference type="InterPro" id="IPR007401">
    <property type="entry name" value="DUF454"/>
</dbReference>
<dbReference type="PANTHER" id="PTHR35813:SF1">
    <property type="entry name" value="INNER MEMBRANE PROTEIN YBAN"/>
    <property type="match status" value="1"/>
</dbReference>
<evidence type="ECO:0000256" key="1">
    <source>
        <dbReference type="SAM" id="Phobius"/>
    </source>
</evidence>
<keyword evidence="1" id="KW-0812">Transmembrane</keyword>
<name>A0A9D9ISS1_9BACT</name>
<gene>
    <name evidence="2" type="ORF">IAB88_08325</name>
</gene>
<evidence type="ECO:0000313" key="2">
    <source>
        <dbReference type="EMBL" id="MBO8476983.1"/>
    </source>
</evidence>
<proteinExistence type="predicted"/>
<feature type="transmembrane region" description="Helical" evidence="1">
    <location>
        <begin position="98"/>
        <end position="117"/>
    </location>
</feature>
<dbReference type="PANTHER" id="PTHR35813">
    <property type="entry name" value="INNER MEMBRANE PROTEIN YBAN"/>
    <property type="match status" value="1"/>
</dbReference>
<dbReference type="Pfam" id="PF04304">
    <property type="entry name" value="DUF454"/>
    <property type="match status" value="1"/>
</dbReference>
<comment type="caution">
    <text evidence="2">The sequence shown here is derived from an EMBL/GenBank/DDBJ whole genome shotgun (WGS) entry which is preliminary data.</text>
</comment>
<dbReference type="GO" id="GO:0005886">
    <property type="term" value="C:plasma membrane"/>
    <property type="evidence" value="ECO:0007669"/>
    <property type="project" value="TreeGrafter"/>
</dbReference>
<evidence type="ECO:0000313" key="3">
    <source>
        <dbReference type="Proteomes" id="UP000823598"/>
    </source>
</evidence>
<feature type="transmembrane region" description="Helical" evidence="1">
    <location>
        <begin position="12"/>
        <end position="39"/>
    </location>
</feature>